<dbReference type="RefSeq" id="WP_309943203.1">
    <property type="nucleotide sequence ID" value="NZ_AP025311.1"/>
</dbReference>
<evidence type="ECO:0000313" key="2">
    <source>
        <dbReference type="Proteomes" id="UP001185092"/>
    </source>
</evidence>
<reference evidence="1" key="1">
    <citation type="submission" date="2023-07" db="EMBL/GenBank/DDBJ databases">
        <title>Genomic Encyclopedia of Type Strains, Phase IV (KMG-IV): sequencing the most valuable type-strain genomes for metagenomic binning, comparative biology and taxonomic classification.</title>
        <authorList>
            <person name="Goeker M."/>
        </authorList>
    </citation>
    <scope>NUCLEOTIDE SEQUENCE</scope>
    <source>
        <strain evidence="1">DSM 26174</strain>
    </source>
</reference>
<dbReference type="EMBL" id="JAVDQD010000014">
    <property type="protein sequence ID" value="MDR6241970.1"/>
    <property type="molecule type" value="Genomic_DNA"/>
</dbReference>
<keyword evidence="2" id="KW-1185">Reference proteome</keyword>
<evidence type="ECO:0000313" key="1">
    <source>
        <dbReference type="EMBL" id="MDR6241970.1"/>
    </source>
</evidence>
<gene>
    <name evidence="1" type="ORF">HNQ88_005057</name>
</gene>
<protein>
    <submittedName>
        <fullName evidence="1">Uncharacterized protein</fullName>
    </submittedName>
</protein>
<dbReference type="AlphaFoldDB" id="A0AAE3XT54"/>
<sequence>MFDYLYRLINKIISDYVEQESIPAIHFDLYNNQMQKFNTEVANFSCPAILLDIHDSTFTFSYDKTVFFDTDFSLFFVSNMSANELPPSVSASEQLKLIDMINYEFSKINRLSLSDSSNGLWENYRYQSILTLDGEEFKYGDFCVRKIECDGKVDTARTKDFEYDNLRINAINYKCSMNFLPPEYKSVEIENVDLSIIASSEDLNKDNPTIEAEYSFSQEKL</sequence>
<comment type="caution">
    <text evidence="1">The sequence shown here is derived from an EMBL/GenBank/DDBJ whole genome shotgun (WGS) entry which is preliminary data.</text>
</comment>
<dbReference type="Proteomes" id="UP001185092">
    <property type="component" value="Unassembled WGS sequence"/>
</dbReference>
<accession>A0AAE3XT54</accession>
<proteinExistence type="predicted"/>
<name>A0AAE3XT54_9BACT</name>
<organism evidence="1 2">
    <name type="scientific">Aureibacter tunicatorum</name>
    <dbReference type="NCBI Taxonomy" id="866807"/>
    <lineage>
        <taxon>Bacteria</taxon>
        <taxon>Pseudomonadati</taxon>
        <taxon>Bacteroidota</taxon>
        <taxon>Cytophagia</taxon>
        <taxon>Cytophagales</taxon>
        <taxon>Persicobacteraceae</taxon>
        <taxon>Aureibacter</taxon>
    </lineage>
</organism>